<evidence type="ECO:0000259" key="2">
    <source>
        <dbReference type="Pfam" id="PF00296"/>
    </source>
</evidence>
<feature type="domain" description="Luciferase-like" evidence="2">
    <location>
        <begin position="32"/>
        <end position="280"/>
    </location>
</feature>
<keyword evidence="4" id="KW-1185">Reference proteome</keyword>
<accession>A0A8J3TY47</accession>
<dbReference type="SUPFAM" id="SSF51679">
    <property type="entry name" value="Bacterial luciferase-like"/>
    <property type="match status" value="1"/>
</dbReference>
<keyword evidence="1" id="KW-0560">Oxidoreductase</keyword>
<dbReference type="NCBIfam" id="TIGR03620">
    <property type="entry name" value="F420_MSMEG_4141"/>
    <property type="match status" value="1"/>
</dbReference>
<dbReference type="Gene3D" id="3.20.20.30">
    <property type="entry name" value="Luciferase-like domain"/>
    <property type="match status" value="1"/>
</dbReference>
<gene>
    <name evidence="3" type="ORF">Pmi06nite_60360</name>
</gene>
<dbReference type="Proteomes" id="UP000650628">
    <property type="component" value="Unassembled WGS sequence"/>
</dbReference>
<comment type="caution">
    <text evidence="3">The sequence shown here is derived from an EMBL/GenBank/DDBJ whole genome shotgun (WGS) entry which is preliminary data.</text>
</comment>
<dbReference type="InterPro" id="IPR019922">
    <property type="entry name" value="Lucif-like_OxRdatse_MSMEG_4141"/>
</dbReference>
<dbReference type="Pfam" id="PF00296">
    <property type="entry name" value="Bac_luciferase"/>
    <property type="match status" value="1"/>
</dbReference>
<sequence length="306" mass="32616">MADRTARPADPSTVKRRLGRTGVWLASFSSVPAETVRRAAAEIEGLGYGTLWFGETPTSREALTQAALLLSATQRLQIATGIANIYARDAVAAANGARTLTEAWGDRFVLGLGVSHAPLVTTRGHDYSKPVATMRAYLDGMDATSFGLPSAPEPPRLLAALRRKMLELAATRAQGAHPYFITPEHTAMARDVLGPDPVLAPEQAVVVTTDVDEGRAIARKYAAVYLAMPNYLNNLRELGFSDRDFEGGGSDALIDAVIPSGDPETIGEHVRAHHQAGADHVCVQPIAGTLAEQLEHLRLLAPVITG</sequence>
<dbReference type="RefSeq" id="WP_203956475.1">
    <property type="nucleotide sequence ID" value="NZ_BOOO01000035.1"/>
</dbReference>
<proteinExistence type="predicted"/>
<name>A0A8J3TY47_9ACTN</name>
<organism evidence="3 4">
    <name type="scientific">Planotetraspora mira</name>
    <dbReference type="NCBI Taxonomy" id="58121"/>
    <lineage>
        <taxon>Bacteria</taxon>
        <taxon>Bacillati</taxon>
        <taxon>Actinomycetota</taxon>
        <taxon>Actinomycetes</taxon>
        <taxon>Streptosporangiales</taxon>
        <taxon>Streptosporangiaceae</taxon>
        <taxon>Planotetraspora</taxon>
    </lineage>
</organism>
<dbReference type="GO" id="GO:0016705">
    <property type="term" value="F:oxidoreductase activity, acting on paired donors, with incorporation or reduction of molecular oxygen"/>
    <property type="evidence" value="ECO:0007669"/>
    <property type="project" value="InterPro"/>
</dbReference>
<reference evidence="3 4" key="1">
    <citation type="submission" date="2021-01" db="EMBL/GenBank/DDBJ databases">
        <title>Whole genome shotgun sequence of Planotetraspora mira NBRC 15435.</title>
        <authorList>
            <person name="Komaki H."/>
            <person name="Tamura T."/>
        </authorList>
    </citation>
    <scope>NUCLEOTIDE SEQUENCE [LARGE SCALE GENOMIC DNA]</scope>
    <source>
        <strain evidence="3 4">NBRC 15435</strain>
    </source>
</reference>
<protein>
    <submittedName>
        <fullName evidence="3">LLM class F420-dependent oxidoreductase</fullName>
    </submittedName>
</protein>
<evidence type="ECO:0000313" key="3">
    <source>
        <dbReference type="EMBL" id="GII32594.1"/>
    </source>
</evidence>
<dbReference type="InterPro" id="IPR011251">
    <property type="entry name" value="Luciferase-like_dom"/>
</dbReference>
<dbReference type="InterPro" id="IPR050564">
    <property type="entry name" value="F420-G6PD/mer"/>
</dbReference>
<dbReference type="InterPro" id="IPR036661">
    <property type="entry name" value="Luciferase-like_sf"/>
</dbReference>
<dbReference type="EMBL" id="BOOO01000035">
    <property type="protein sequence ID" value="GII32594.1"/>
    <property type="molecule type" value="Genomic_DNA"/>
</dbReference>
<dbReference type="PANTHER" id="PTHR43244">
    <property type="match status" value="1"/>
</dbReference>
<evidence type="ECO:0000256" key="1">
    <source>
        <dbReference type="ARBA" id="ARBA00023002"/>
    </source>
</evidence>
<dbReference type="AlphaFoldDB" id="A0A8J3TY47"/>
<evidence type="ECO:0000313" key="4">
    <source>
        <dbReference type="Proteomes" id="UP000650628"/>
    </source>
</evidence>
<dbReference type="PANTHER" id="PTHR43244:SF1">
    <property type="entry name" value="5,10-METHYLENETETRAHYDROMETHANOPTERIN REDUCTASE"/>
    <property type="match status" value="1"/>
</dbReference>